<evidence type="ECO:0000313" key="2">
    <source>
        <dbReference type="Proteomes" id="UP000279833"/>
    </source>
</evidence>
<sequence length="112" mass="12625">MALLHHPMKTLIRHYILENLSGLLAHVLVLRVSYKYVVIDCHCILIISNDTDSFGNCLRISSPRNIVSIYIYCLCTVNKASIVSVINESTRSQLSTRCSNGLTNRDVFIVDN</sequence>
<dbReference type="WBParaSite" id="SCUD_0000027301-mRNA-1">
    <property type="protein sequence ID" value="SCUD_0000027301-mRNA-1"/>
    <property type="gene ID" value="SCUD_0000027301"/>
</dbReference>
<evidence type="ECO:0000313" key="3">
    <source>
        <dbReference type="WBParaSite" id="SCUD_0000027301-mRNA-1"/>
    </source>
</evidence>
<dbReference type="AlphaFoldDB" id="A0A183JC67"/>
<reference evidence="1 2" key="2">
    <citation type="submission" date="2018-11" db="EMBL/GenBank/DDBJ databases">
        <authorList>
            <consortium name="Pathogen Informatics"/>
        </authorList>
    </citation>
    <scope>NUCLEOTIDE SEQUENCE [LARGE SCALE GENOMIC DNA]</scope>
    <source>
        <strain evidence="1">Dakar</strain>
        <strain evidence="2">Dakar, Senegal</strain>
    </source>
</reference>
<organism evidence="3">
    <name type="scientific">Schistosoma curassoni</name>
    <dbReference type="NCBI Taxonomy" id="6186"/>
    <lineage>
        <taxon>Eukaryota</taxon>
        <taxon>Metazoa</taxon>
        <taxon>Spiralia</taxon>
        <taxon>Lophotrochozoa</taxon>
        <taxon>Platyhelminthes</taxon>
        <taxon>Trematoda</taxon>
        <taxon>Digenea</taxon>
        <taxon>Strigeidida</taxon>
        <taxon>Schistosomatoidea</taxon>
        <taxon>Schistosomatidae</taxon>
        <taxon>Schistosoma</taxon>
    </lineage>
</organism>
<gene>
    <name evidence="1" type="ORF">SCUD_LOCUS274</name>
</gene>
<dbReference type="Proteomes" id="UP000279833">
    <property type="component" value="Unassembled WGS sequence"/>
</dbReference>
<evidence type="ECO:0000313" key="1">
    <source>
        <dbReference type="EMBL" id="VDO60536.1"/>
    </source>
</evidence>
<keyword evidence="2" id="KW-1185">Reference proteome</keyword>
<reference evidence="3" key="1">
    <citation type="submission" date="2016-06" db="UniProtKB">
        <authorList>
            <consortium name="WormBaseParasite"/>
        </authorList>
    </citation>
    <scope>IDENTIFICATION</scope>
</reference>
<name>A0A183JC67_9TREM</name>
<dbReference type="EMBL" id="UZAK01000159">
    <property type="protein sequence ID" value="VDO60536.1"/>
    <property type="molecule type" value="Genomic_DNA"/>
</dbReference>
<accession>A0A183JC67</accession>
<protein>
    <submittedName>
        <fullName evidence="3">Ovule protein</fullName>
    </submittedName>
</protein>
<proteinExistence type="predicted"/>